<dbReference type="SUPFAM" id="SSF75169">
    <property type="entry name" value="DsrEFH-like"/>
    <property type="match status" value="1"/>
</dbReference>
<dbReference type="Pfam" id="PF02635">
    <property type="entry name" value="DsrE"/>
    <property type="match status" value="1"/>
</dbReference>
<evidence type="ECO:0000313" key="1">
    <source>
        <dbReference type="EMBL" id="SKA67324.1"/>
    </source>
</evidence>
<dbReference type="InterPro" id="IPR027396">
    <property type="entry name" value="DsrEFH-like"/>
</dbReference>
<protein>
    <submittedName>
        <fullName evidence="1">tRNA 2-thiouridine synthesizing protein C</fullName>
    </submittedName>
</protein>
<dbReference type="AlphaFoldDB" id="A0A1T4VQR0"/>
<sequence length="110" mass="12154">MIGSACWVVAKPLGVEASALGIRTAWATHQNGFETKLLFTEEGVWCLTGNPGYHSSMLKDFLDQDGEVFCDRKSLELRGIDEGKLLEGVEIVDADDVQEMCEDCDTVSYF</sequence>
<gene>
    <name evidence="1" type="ORF">SAMN02745702_00800</name>
</gene>
<name>A0A1T4VQR0_9BACT</name>
<keyword evidence="2" id="KW-1185">Reference proteome</keyword>
<organism evidence="1 2">
    <name type="scientific">Desulfobaculum bizertense DSM 18034</name>
    <dbReference type="NCBI Taxonomy" id="1121442"/>
    <lineage>
        <taxon>Bacteria</taxon>
        <taxon>Pseudomonadati</taxon>
        <taxon>Thermodesulfobacteriota</taxon>
        <taxon>Desulfovibrionia</taxon>
        <taxon>Desulfovibrionales</taxon>
        <taxon>Desulfovibrionaceae</taxon>
        <taxon>Desulfobaculum</taxon>
    </lineage>
</organism>
<proteinExistence type="predicted"/>
<dbReference type="Gene3D" id="3.40.1260.10">
    <property type="entry name" value="DsrEFH-like"/>
    <property type="match status" value="1"/>
</dbReference>
<accession>A0A1T4VQR0</accession>
<evidence type="ECO:0000313" key="2">
    <source>
        <dbReference type="Proteomes" id="UP000189733"/>
    </source>
</evidence>
<dbReference type="STRING" id="1121442.SAMN02745702_00800"/>
<reference evidence="1 2" key="1">
    <citation type="submission" date="2017-02" db="EMBL/GenBank/DDBJ databases">
        <authorList>
            <person name="Peterson S.W."/>
        </authorList>
    </citation>
    <scope>NUCLEOTIDE SEQUENCE [LARGE SCALE GENOMIC DNA]</scope>
    <source>
        <strain evidence="1 2">DSM 18034</strain>
    </source>
</reference>
<dbReference type="RefSeq" id="WP_078684108.1">
    <property type="nucleotide sequence ID" value="NZ_FUYA01000002.1"/>
</dbReference>
<dbReference type="EMBL" id="FUYA01000002">
    <property type="protein sequence ID" value="SKA67324.1"/>
    <property type="molecule type" value="Genomic_DNA"/>
</dbReference>
<dbReference type="OrthoDB" id="5458235at2"/>
<dbReference type="InterPro" id="IPR003787">
    <property type="entry name" value="Sulphur_relay_DsrE/F-like"/>
</dbReference>
<dbReference type="Proteomes" id="UP000189733">
    <property type="component" value="Unassembled WGS sequence"/>
</dbReference>